<proteinExistence type="predicted"/>
<feature type="non-terminal residue" evidence="1">
    <location>
        <position position="1"/>
    </location>
</feature>
<dbReference type="AlphaFoldDB" id="X0RRN9"/>
<dbReference type="EMBL" id="BARS01002700">
    <property type="protein sequence ID" value="GAF71499.1"/>
    <property type="molecule type" value="Genomic_DNA"/>
</dbReference>
<comment type="caution">
    <text evidence="1">The sequence shown here is derived from an EMBL/GenBank/DDBJ whole genome shotgun (WGS) entry which is preliminary data.</text>
</comment>
<accession>X0RRN9</accession>
<organism evidence="1">
    <name type="scientific">marine sediment metagenome</name>
    <dbReference type="NCBI Taxonomy" id="412755"/>
    <lineage>
        <taxon>unclassified sequences</taxon>
        <taxon>metagenomes</taxon>
        <taxon>ecological metagenomes</taxon>
    </lineage>
</organism>
<gene>
    <name evidence="1" type="ORF">S01H1_05181</name>
</gene>
<evidence type="ECO:0000313" key="1">
    <source>
        <dbReference type="EMBL" id="GAF71499.1"/>
    </source>
</evidence>
<protein>
    <submittedName>
        <fullName evidence="1">Uncharacterized protein</fullName>
    </submittedName>
</protein>
<reference evidence="1" key="1">
    <citation type="journal article" date="2014" name="Front. Microbiol.">
        <title>High frequency of phylogenetically diverse reductive dehalogenase-homologous genes in deep subseafloor sedimentary metagenomes.</title>
        <authorList>
            <person name="Kawai M."/>
            <person name="Futagami T."/>
            <person name="Toyoda A."/>
            <person name="Takaki Y."/>
            <person name="Nishi S."/>
            <person name="Hori S."/>
            <person name="Arai W."/>
            <person name="Tsubouchi T."/>
            <person name="Morono Y."/>
            <person name="Uchiyama I."/>
            <person name="Ito T."/>
            <person name="Fujiyama A."/>
            <person name="Inagaki F."/>
            <person name="Takami H."/>
        </authorList>
    </citation>
    <scope>NUCLEOTIDE SEQUENCE</scope>
    <source>
        <strain evidence="1">Expedition CK06-06</strain>
    </source>
</reference>
<name>X0RRN9_9ZZZZ</name>
<feature type="non-terminal residue" evidence="1">
    <location>
        <position position="493"/>
    </location>
</feature>
<sequence>EKKRLKELADLEKIRLETRKRTLQAIHAFETQAIRSQIERLEAVVDDERRTNQDRLEAAHELAEERIKLATMEKDHLLAMNDLAMTADLNRLDAMKAATQADLNAVVDIYDKANERIVAVFGEKVEKATKVAFDLEFKLNESTMRRLGDEMVDNWKGWFRELNAGSSAAWSSVAQDATSNLTRIGQMFFSWGDDVSLIMDGIADIISGALSGQPFQLIGGALNIVGGALLANKRAAEEYSKRALIAAENEKRAADEALRAAKAFLKASGQVDTTLLSFNELQEAFGEAAQAAAEQPGIAGIPLEALVAVAQGVGFERALDIPGKVGRGEGLSPDEQRMWNAWLVSGGSPTDMEGFTKWARAVALAYATAAPDAAAIIQRGVTIAKAITVRGAGGLESPTSWRGQQDILKSQYNRGEIDAAGYISGLKQILATPALRNQMGPTDIRSMQDEIRALEATTRKETISALAIVAAERIGTGPAFTKTKAAVKGRIQA</sequence>